<dbReference type="InterPro" id="IPR053156">
    <property type="entry name" value="T6SS_TssM-like"/>
</dbReference>
<evidence type="ECO:0000259" key="1">
    <source>
        <dbReference type="Pfam" id="PF06761"/>
    </source>
</evidence>
<protein>
    <recommendedName>
        <fullName evidence="1">IcmF-related domain-containing protein</fullName>
    </recommendedName>
</protein>
<evidence type="ECO:0000313" key="3">
    <source>
        <dbReference type="Proteomes" id="UP000005512"/>
    </source>
</evidence>
<proteinExistence type="predicted"/>
<dbReference type="Proteomes" id="UP000005512">
    <property type="component" value="Unassembled WGS sequence"/>
</dbReference>
<dbReference type="EMBL" id="ABXV02000076">
    <property type="protein sequence ID" value="EFB70439.1"/>
    <property type="molecule type" value="Genomic_DNA"/>
</dbReference>
<dbReference type="eggNOG" id="COG3523">
    <property type="taxonomic scope" value="Bacteria"/>
</dbReference>
<organism evidence="2 3">
    <name type="scientific">Providencia rustigianii DSM 4541</name>
    <dbReference type="NCBI Taxonomy" id="500637"/>
    <lineage>
        <taxon>Bacteria</taxon>
        <taxon>Pseudomonadati</taxon>
        <taxon>Pseudomonadota</taxon>
        <taxon>Gammaproteobacteria</taxon>
        <taxon>Enterobacterales</taxon>
        <taxon>Morganellaceae</taxon>
        <taxon>Providencia</taxon>
    </lineage>
</organism>
<comment type="caution">
    <text evidence="2">The sequence shown here is derived from an EMBL/GenBank/DDBJ whole genome shotgun (WGS) entry which is preliminary data.</text>
</comment>
<feature type="non-terminal residue" evidence="2">
    <location>
        <position position="105"/>
    </location>
</feature>
<dbReference type="Pfam" id="PF06761">
    <property type="entry name" value="IcmF-related"/>
    <property type="match status" value="1"/>
</dbReference>
<keyword evidence="3" id="KW-1185">Reference proteome</keyword>
<sequence>MPAFYLPPMSLSLGTFTRKAWEESIEPAIKKVVESRRNEIDWVLSDNQHDLSEDISPEALKQQLTDRYFADFSDSWLNFLNSLQWRQTESLSDTIDQLSLMSDVR</sequence>
<accession>D1P846</accession>
<name>D1P846_9GAMM</name>
<dbReference type="STRING" id="500637.PROVRUST_08427"/>
<feature type="domain" description="IcmF-related" evidence="1">
    <location>
        <begin position="14"/>
        <end position="103"/>
    </location>
</feature>
<dbReference type="InterPro" id="IPR009612">
    <property type="entry name" value="IcmF-rel"/>
</dbReference>
<dbReference type="HOGENOM" id="CLU_2255842_0_0_6"/>
<dbReference type="PANTHER" id="PTHR36153:SF1">
    <property type="entry name" value="TYPE VI SECRETION SYSTEM COMPONENT TSSM1"/>
    <property type="match status" value="1"/>
</dbReference>
<gene>
    <name evidence="2" type="ORF">PROVRUST_08427</name>
</gene>
<dbReference type="PANTHER" id="PTHR36153">
    <property type="entry name" value="INNER MEMBRANE PROTEIN-RELATED"/>
    <property type="match status" value="1"/>
</dbReference>
<reference evidence="2" key="1">
    <citation type="submission" date="2009-12" db="EMBL/GenBank/DDBJ databases">
        <authorList>
            <person name="Weinstock G."/>
            <person name="Sodergren E."/>
            <person name="Clifton S."/>
            <person name="Fulton L."/>
            <person name="Fulton B."/>
            <person name="Courtney L."/>
            <person name="Fronick C."/>
            <person name="Harrison M."/>
            <person name="Strong C."/>
            <person name="Farmer C."/>
            <person name="Delahaunty K."/>
            <person name="Markovic C."/>
            <person name="Hall O."/>
            <person name="Minx P."/>
            <person name="Tomlinson C."/>
            <person name="Mitreva M."/>
            <person name="Nelson J."/>
            <person name="Hou S."/>
            <person name="Wollam A."/>
            <person name="Pepin K.H."/>
            <person name="Johnson M."/>
            <person name="Bhonagiri V."/>
            <person name="Nash W.E."/>
            <person name="Warren W."/>
            <person name="Chinwalla A."/>
            <person name="Mardis E.R."/>
            <person name="Wilson R.K."/>
        </authorList>
    </citation>
    <scope>NUCLEOTIDE SEQUENCE [LARGE SCALE GENOMIC DNA]</scope>
    <source>
        <strain evidence="2">DSM 4541</strain>
    </source>
</reference>
<evidence type="ECO:0000313" key="2">
    <source>
        <dbReference type="EMBL" id="EFB70439.1"/>
    </source>
</evidence>
<dbReference type="AlphaFoldDB" id="D1P846"/>